<reference evidence="2 3" key="1">
    <citation type="journal article" date="2015" name="Genome Biol. Evol.">
        <title>The genome of winter moth (Operophtera brumata) provides a genomic perspective on sexual dimorphism and phenology.</title>
        <authorList>
            <person name="Derks M.F."/>
            <person name="Smit S."/>
            <person name="Salis L."/>
            <person name="Schijlen E."/>
            <person name="Bossers A."/>
            <person name="Mateman C."/>
            <person name="Pijl A.S."/>
            <person name="de Ridder D."/>
            <person name="Groenen M.A."/>
            <person name="Visser M.E."/>
            <person name="Megens H.J."/>
        </authorList>
    </citation>
    <scope>NUCLEOTIDE SEQUENCE [LARGE SCALE GENOMIC DNA]</scope>
    <source>
        <strain evidence="2">WM2013NL</strain>
        <tissue evidence="2">Head and thorax</tissue>
    </source>
</reference>
<keyword evidence="3" id="KW-1185">Reference proteome</keyword>
<organism evidence="2 3">
    <name type="scientific">Operophtera brumata</name>
    <name type="common">Winter moth</name>
    <name type="synonym">Phalaena brumata</name>
    <dbReference type="NCBI Taxonomy" id="104452"/>
    <lineage>
        <taxon>Eukaryota</taxon>
        <taxon>Metazoa</taxon>
        <taxon>Ecdysozoa</taxon>
        <taxon>Arthropoda</taxon>
        <taxon>Hexapoda</taxon>
        <taxon>Insecta</taxon>
        <taxon>Pterygota</taxon>
        <taxon>Neoptera</taxon>
        <taxon>Endopterygota</taxon>
        <taxon>Lepidoptera</taxon>
        <taxon>Glossata</taxon>
        <taxon>Ditrysia</taxon>
        <taxon>Geometroidea</taxon>
        <taxon>Geometridae</taxon>
        <taxon>Larentiinae</taxon>
        <taxon>Operophtera</taxon>
    </lineage>
</organism>
<evidence type="ECO:0000313" key="2">
    <source>
        <dbReference type="EMBL" id="KOB76624.1"/>
    </source>
</evidence>
<proteinExistence type="predicted"/>
<comment type="caution">
    <text evidence="2">The sequence shown here is derived from an EMBL/GenBank/DDBJ whole genome shotgun (WGS) entry which is preliminary data.</text>
</comment>
<dbReference type="AlphaFoldDB" id="A0A0L7LMP3"/>
<gene>
    <name evidence="2" type="ORF">OBRU01_03243</name>
</gene>
<name>A0A0L7LMP3_OPEBR</name>
<feature type="region of interest" description="Disordered" evidence="1">
    <location>
        <begin position="1"/>
        <end position="24"/>
    </location>
</feature>
<dbReference type="EMBL" id="JTDY01000573">
    <property type="protein sequence ID" value="KOB76624.1"/>
    <property type="molecule type" value="Genomic_DNA"/>
</dbReference>
<protein>
    <submittedName>
        <fullName evidence="2">Uncharacterized protein</fullName>
    </submittedName>
</protein>
<feature type="compositionally biased region" description="Basic residues" evidence="1">
    <location>
        <begin position="11"/>
        <end position="24"/>
    </location>
</feature>
<evidence type="ECO:0000313" key="3">
    <source>
        <dbReference type="Proteomes" id="UP000037510"/>
    </source>
</evidence>
<dbReference type="Proteomes" id="UP000037510">
    <property type="component" value="Unassembled WGS sequence"/>
</dbReference>
<sequence>MSPTMDSTRLRSTRARRACRRRRANTSPSVCGLTWLLTVPQGLKTPYSLSMKLEWAENESDYGLDEATFYEGPTSLPPPPRKH</sequence>
<evidence type="ECO:0000256" key="1">
    <source>
        <dbReference type="SAM" id="MobiDB-lite"/>
    </source>
</evidence>
<feature type="non-terminal residue" evidence="2">
    <location>
        <position position="83"/>
    </location>
</feature>
<accession>A0A0L7LMP3</accession>